<feature type="domain" description="ATP-grasp" evidence="6">
    <location>
        <begin position="9"/>
        <end position="218"/>
    </location>
</feature>
<dbReference type="InterPro" id="IPR005811">
    <property type="entry name" value="SUCC_ACL_C"/>
</dbReference>
<dbReference type="GO" id="GO:0005524">
    <property type="term" value="F:ATP binding"/>
    <property type="evidence" value="ECO:0007669"/>
    <property type="project" value="UniProtKB-UniRule"/>
</dbReference>
<dbReference type="GO" id="GO:0005829">
    <property type="term" value="C:cytosol"/>
    <property type="evidence" value="ECO:0007669"/>
    <property type="project" value="TreeGrafter"/>
</dbReference>
<accession>A0A0F5YBX4</accession>
<keyword evidence="4" id="KW-0460">Magnesium</keyword>
<dbReference type="InterPro" id="IPR005809">
    <property type="entry name" value="Succ_CoA_ligase-like_bsu"/>
</dbReference>
<keyword evidence="3 5" id="KW-0547">Nucleotide-binding</keyword>
<dbReference type="AlphaFoldDB" id="A0A0F5YBX4"/>
<evidence type="ECO:0000256" key="5">
    <source>
        <dbReference type="PROSITE-ProRule" id="PRU00409"/>
    </source>
</evidence>
<evidence type="ECO:0000256" key="4">
    <source>
        <dbReference type="ARBA" id="ARBA00022842"/>
    </source>
</evidence>
<dbReference type="RefSeq" id="WP_046280332.1">
    <property type="nucleotide sequence ID" value="NZ_LATL02000070.1"/>
</dbReference>
<reference evidence="7 8" key="1">
    <citation type="submission" date="2015-06" db="EMBL/GenBank/DDBJ databases">
        <title>Draft genome assembly of filamentous brackish cyanobacterium Limnoraphis robusta strain CS-951.</title>
        <authorList>
            <person name="Willis A."/>
            <person name="Parks M."/>
            <person name="Burford M.A."/>
        </authorList>
    </citation>
    <scope>NUCLEOTIDE SEQUENCE [LARGE SCALE GENOMIC DNA]</scope>
    <source>
        <strain evidence="7 8">CS-951</strain>
    </source>
</reference>
<keyword evidence="5" id="KW-0067">ATP-binding</keyword>
<dbReference type="Pfam" id="PF08442">
    <property type="entry name" value="ATP-grasp_2"/>
    <property type="match status" value="1"/>
</dbReference>
<dbReference type="Gene3D" id="3.30.470.20">
    <property type="entry name" value="ATP-grasp fold, B domain"/>
    <property type="match status" value="1"/>
</dbReference>
<evidence type="ECO:0000256" key="1">
    <source>
        <dbReference type="ARBA" id="ARBA00022598"/>
    </source>
</evidence>
<keyword evidence="2" id="KW-0479">Metal-binding</keyword>
<dbReference type="PATRIC" id="fig|1637645.4.peg.1384"/>
<dbReference type="Pfam" id="PF00549">
    <property type="entry name" value="Ligase_CoA"/>
    <property type="match status" value="1"/>
</dbReference>
<organism evidence="7 8">
    <name type="scientific">Limnoraphis robusta CS-951</name>
    <dbReference type="NCBI Taxonomy" id="1637645"/>
    <lineage>
        <taxon>Bacteria</taxon>
        <taxon>Bacillati</taxon>
        <taxon>Cyanobacteriota</taxon>
        <taxon>Cyanophyceae</taxon>
        <taxon>Oscillatoriophycideae</taxon>
        <taxon>Oscillatoriales</taxon>
        <taxon>Sirenicapillariaceae</taxon>
        <taxon>Limnoraphis</taxon>
    </lineage>
</organism>
<evidence type="ECO:0000256" key="3">
    <source>
        <dbReference type="ARBA" id="ARBA00022741"/>
    </source>
</evidence>
<protein>
    <submittedName>
        <fullName evidence="7">ATPase</fullName>
    </submittedName>
</protein>
<dbReference type="GO" id="GO:0006104">
    <property type="term" value="P:succinyl-CoA metabolic process"/>
    <property type="evidence" value="ECO:0007669"/>
    <property type="project" value="TreeGrafter"/>
</dbReference>
<comment type="caution">
    <text evidence="7">The sequence shown here is derived from an EMBL/GenBank/DDBJ whole genome shotgun (WGS) entry which is preliminary data.</text>
</comment>
<dbReference type="EMBL" id="LATL02000070">
    <property type="protein sequence ID" value="KKD36411.1"/>
    <property type="molecule type" value="Genomic_DNA"/>
</dbReference>
<evidence type="ECO:0000313" key="8">
    <source>
        <dbReference type="Proteomes" id="UP000033607"/>
    </source>
</evidence>
<dbReference type="PIRSF" id="PIRSF001554">
    <property type="entry name" value="SucCS_beta"/>
    <property type="match status" value="1"/>
</dbReference>
<dbReference type="GO" id="GO:0042709">
    <property type="term" value="C:succinate-CoA ligase complex"/>
    <property type="evidence" value="ECO:0007669"/>
    <property type="project" value="TreeGrafter"/>
</dbReference>
<dbReference type="GO" id="GO:0006099">
    <property type="term" value="P:tricarboxylic acid cycle"/>
    <property type="evidence" value="ECO:0007669"/>
    <property type="project" value="InterPro"/>
</dbReference>
<dbReference type="InterPro" id="IPR016102">
    <property type="entry name" value="Succinyl-CoA_synth-like"/>
</dbReference>
<gene>
    <name evidence="7" type="ORF">WN50_19925</name>
</gene>
<dbReference type="PANTHER" id="PTHR11815:SF10">
    <property type="entry name" value="SUCCINATE--COA LIGASE [GDP-FORMING] SUBUNIT BETA, MITOCHONDRIAL"/>
    <property type="match status" value="1"/>
</dbReference>
<dbReference type="PANTHER" id="PTHR11815">
    <property type="entry name" value="SUCCINYL-COA SYNTHETASE BETA CHAIN"/>
    <property type="match status" value="1"/>
</dbReference>
<dbReference type="InterPro" id="IPR013815">
    <property type="entry name" value="ATP_grasp_subdomain_1"/>
</dbReference>
<name>A0A0F5YBX4_9CYAN</name>
<dbReference type="GO" id="GO:0004775">
    <property type="term" value="F:succinate-CoA ligase (ADP-forming) activity"/>
    <property type="evidence" value="ECO:0007669"/>
    <property type="project" value="TreeGrafter"/>
</dbReference>
<proteinExistence type="predicted"/>
<dbReference type="SUPFAM" id="SSF56059">
    <property type="entry name" value="Glutathione synthetase ATP-binding domain-like"/>
    <property type="match status" value="1"/>
</dbReference>
<dbReference type="Proteomes" id="UP000033607">
    <property type="component" value="Unassembled WGS sequence"/>
</dbReference>
<sequence length="392" mass="43835">MDLLEYQAKALFREMNIPVLPSQRIDRAQDLKGLRIPYPVVLKSQVRSGGRGKAGGIRFVENTIDAVAAANAIFNLPIRDEYPQVLLAEGKYNADQEFYLAVTLDPVSRRPILLGSSKGGVEVEESISEVQKVVVEREFSPFYARHLSVKMGLQQDLILAVSNIIEKMYHLFVQKDLDLVEINPLGISPSGEVMALDGKVILNDNALGRHEDLAALIENHHLLPQVTGQDIPSFAFPCEFDRMLQPQLKWMEVEGNIGLLCNGVDLTMATVDLIVQEKGKLAHFLDLQAEDYTELTDNWRDRLYQGLELVSQSKKVKVVLVNLLSHFVTAEKTVSEIANYLTRKVQIGDVPQFVLRLTVNPSREIQDQLTQLPVQVTESLDEAVKLAVSLAK</sequence>
<dbReference type="OrthoDB" id="9802602at2"/>
<evidence type="ECO:0000256" key="2">
    <source>
        <dbReference type="ARBA" id="ARBA00022723"/>
    </source>
</evidence>
<dbReference type="InterPro" id="IPR011761">
    <property type="entry name" value="ATP-grasp"/>
</dbReference>
<dbReference type="Gene3D" id="3.30.1490.20">
    <property type="entry name" value="ATP-grasp fold, A domain"/>
    <property type="match status" value="1"/>
</dbReference>
<dbReference type="InterPro" id="IPR013650">
    <property type="entry name" value="ATP-grasp_succ-CoA_synth-type"/>
</dbReference>
<evidence type="ECO:0000313" key="7">
    <source>
        <dbReference type="EMBL" id="KKD36411.1"/>
    </source>
</evidence>
<dbReference type="SUPFAM" id="SSF52210">
    <property type="entry name" value="Succinyl-CoA synthetase domains"/>
    <property type="match status" value="1"/>
</dbReference>
<keyword evidence="1" id="KW-0436">Ligase</keyword>
<dbReference type="GO" id="GO:0046872">
    <property type="term" value="F:metal ion binding"/>
    <property type="evidence" value="ECO:0007669"/>
    <property type="project" value="UniProtKB-KW"/>
</dbReference>
<dbReference type="PROSITE" id="PS50975">
    <property type="entry name" value="ATP_GRASP"/>
    <property type="match status" value="1"/>
</dbReference>
<evidence type="ECO:0000259" key="6">
    <source>
        <dbReference type="PROSITE" id="PS50975"/>
    </source>
</evidence>
<dbReference type="Gene3D" id="3.40.50.261">
    <property type="entry name" value="Succinyl-CoA synthetase domains"/>
    <property type="match status" value="1"/>
</dbReference>